<evidence type="ECO:0000256" key="3">
    <source>
        <dbReference type="ARBA" id="ARBA00022679"/>
    </source>
</evidence>
<gene>
    <name evidence="9" type="ORF">G5C33_05020</name>
</gene>
<accession>A0A6G6Y2R4</accession>
<feature type="domain" description="MmeI-like helicase spacer" evidence="6">
    <location>
        <begin position="239"/>
        <end position="310"/>
    </location>
</feature>
<dbReference type="Pfam" id="PF20464">
    <property type="entry name" value="MmeI_N"/>
    <property type="match status" value="1"/>
</dbReference>
<feature type="domain" description="MmeI-like DNA-methyltransferase" evidence="8">
    <location>
        <begin position="405"/>
        <end position="661"/>
    </location>
</feature>
<dbReference type="AlphaFoldDB" id="A0A6G6Y2R4"/>
<dbReference type="Pfam" id="PF20465">
    <property type="entry name" value="MmeI_hel"/>
    <property type="match status" value="1"/>
</dbReference>
<dbReference type="InterPro" id="IPR046819">
    <property type="entry name" value="MmeI_hel"/>
</dbReference>
<dbReference type="RefSeq" id="WP_165326216.1">
    <property type="nucleotide sequence ID" value="NZ_CP049109.1"/>
</dbReference>
<keyword evidence="3 9" id="KW-0808">Transferase</keyword>
<dbReference type="InterPro" id="IPR029063">
    <property type="entry name" value="SAM-dependent_MTases_sf"/>
</dbReference>
<dbReference type="KEGG" id="spzr:G5C33_05020"/>
<proteinExistence type="predicted"/>
<evidence type="ECO:0000256" key="1">
    <source>
        <dbReference type="ARBA" id="ARBA00011900"/>
    </source>
</evidence>
<dbReference type="InterPro" id="IPR046817">
    <property type="entry name" value="MmeI_N"/>
</dbReference>
<keyword evidence="2 9" id="KW-0489">Methyltransferase</keyword>
<dbReference type="PANTHER" id="PTHR33841:SF1">
    <property type="entry name" value="DNA METHYLTRANSFERASE A"/>
    <property type="match status" value="1"/>
</dbReference>
<comment type="catalytic activity">
    <reaction evidence="4">
        <text>a 2'-deoxyadenosine in DNA + S-adenosyl-L-methionine = an N(6)-methyl-2'-deoxyadenosine in DNA + S-adenosyl-L-homocysteine + H(+)</text>
        <dbReference type="Rhea" id="RHEA:15197"/>
        <dbReference type="Rhea" id="RHEA-COMP:12418"/>
        <dbReference type="Rhea" id="RHEA-COMP:12419"/>
        <dbReference type="ChEBI" id="CHEBI:15378"/>
        <dbReference type="ChEBI" id="CHEBI:57856"/>
        <dbReference type="ChEBI" id="CHEBI:59789"/>
        <dbReference type="ChEBI" id="CHEBI:90615"/>
        <dbReference type="ChEBI" id="CHEBI:90616"/>
        <dbReference type="EC" id="2.1.1.72"/>
    </reaction>
</comment>
<dbReference type="GO" id="GO:0003676">
    <property type="term" value="F:nucleic acid binding"/>
    <property type="evidence" value="ECO:0007669"/>
    <property type="project" value="InterPro"/>
</dbReference>
<name>A0A6G6Y2R4_9SPHN</name>
<dbReference type="InterPro" id="IPR002052">
    <property type="entry name" value="DNA_methylase_N6_adenine_CS"/>
</dbReference>
<dbReference type="Pfam" id="PF20473">
    <property type="entry name" value="MmeI_Mtase"/>
    <property type="match status" value="1"/>
</dbReference>
<protein>
    <recommendedName>
        <fullName evidence="1">site-specific DNA-methyltransferase (adenine-specific)</fullName>
        <ecNumber evidence="1">2.1.1.72</ecNumber>
    </recommendedName>
</protein>
<dbReference type="EC" id="2.1.1.72" evidence="1"/>
<dbReference type="Pfam" id="PF20466">
    <property type="entry name" value="MmeI_TRD"/>
    <property type="match status" value="1"/>
</dbReference>
<evidence type="ECO:0000313" key="10">
    <source>
        <dbReference type="Proteomes" id="UP000501568"/>
    </source>
</evidence>
<evidence type="ECO:0000259" key="8">
    <source>
        <dbReference type="Pfam" id="PF20473"/>
    </source>
</evidence>
<dbReference type="Gene3D" id="3.40.50.150">
    <property type="entry name" value="Vaccinia Virus protein VP39"/>
    <property type="match status" value="1"/>
</dbReference>
<evidence type="ECO:0000259" key="7">
    <source>
        <dbReference type="Pfam" id="PF20466"/>
    </source>
</evidence>
<feature type="domain" description="MmeI-like N-terminal" evidence="5">
    <location>
        <begin position="2"/>
        <end position="232"/>
    </location>
</feature>
<evidence type="ECO:0000256" key="2">
    <source>
        <dbReference type="ARBA" id="ARBA00022603"/>
    </source>
</evidence>
<dbReference type="EMBL" id="CP049109">
    <property type="protein sequence ID" value="QIG79215.1"/>
    <property type="molecule type" value="Genomic_DNA"/>
</dbReference>
<dbReference type="REBASE" id="401977">
    <property type="entry name" value="Sspzrk23ORF5020P"/>
</dbReference>
<evidence type="ECO:0000256" key="4">
    <source>
        <dbReference type="ARBA" id="ARBA00047942"/>
    </source>
</evidence>
<reference evidence="9 10" key="1">
    <citation type="submission" date="2020-02" db="EMBL/GenBank/DDBJ databases">
        <authorList>
            <person name="Zheng R.K."/>
            <person name="Sun C.M."/>
        </authorList>
    </citation>
    <scope>NUCLEOTIDE SEQUENCE [LARGE SCALE GENOMIC DNA]</scope>
    <source>
        <strain evidence="10">zrk23</strain>
    </source>
</reference>
<dbReference type="SUPFAM" id="SSF53335">
    <property type="entry name" value="S-adenosyl-L-methionine-dependent methyltransferases"/>
    <property type="match status" value="1"/>
</dbReference>
<keyword evidence="10" id="KW-1185">Reference proteome</keyword>
<dbReference type="PANTHER" id="PTHR33841">
    <property type="entry name" value="DNA METHYLTRANSFERASE YEEA-RELATED"/>
    <property type="match status" value="1"/>
</dbReference>
<dbReference type="GO" id="GO:0009007">
    <property type="term" value="F:site-specific DNA-methyltransferase (adenine-specific) activity"/>
    <property type="evidence" value="ECO:0007669"/>
    <property type="project" value="UniProtKB-EC"/>
</dbReference>
<dbReference type="Proteomes" id="UP000501568">
    <property type="component" value="Chromosome"/>
</dbReference>
<evidence type="ECO:0000259" key="6">
    <source>
        <dbReference type="Pfam" id="PF20465"/>
    </source>
</evidence>
<dbReference type="InterPro" id="IPR050953">
    <property type="entry name" value="N4_N6_ade-DNA_methylase"/>
</dbReference>
<evidence type="ECO:0000313" key="9">
    <source>
        <dbReference type="EMBL" id="QIG79215.1"/>
    </source>
</evidence>
<evidence type="ECO:0000259" key="5">
    <source>
        <dbReference type="Pfam" id="PF20464"/>
    </source>
</evidence>
<dbReference type="PROSITE" id="PS00092">
    <property type="entry name" value="N6_MTASE"/>
    <property type="match status" value="1"/>
</dbReference>
<organism evidence="9 10">
    <name type="scientific">Stakelama tenebrarum</name>
    <dbReference type="NCBI Taxonomy" id="2711215"/>
    <lineage>
        <taxon>Bacteria</taxon>
        <taxon>Pseudomonadati</taxon>
        <taxon>Pseudomonadota</taxon>
        <taxon>Alphaproteobacteria</taxon>
        <taxon>Sphingomonadales</taxon>
        <taxon>Sphingomonadaceae</taxon>
        <taxon>Stakelama</taxon>
    </lineage>
</organism>
<dbReference type="InterPro" id="IPR046820">
    <property type="entry name" value="MmeI_TRD"/>
</dbReference>
<feature type="domain" description="MmeI-like target recognition" evidence="7">
    <location>
        <begin position="856"/>
        <end position="919"/>
    </location>
</feature>
<sequence>MTVEEFIERWGRNEGGAERANYALFLSELCALLDLPPPDPADATHENNDYVFERAVTFRDAEGKTGHGRIDLYKRGCFVLEAKQSRQKGGAKEVALAAEQQGLPGIEAPQVRGRRSAHRAWDVLMRNAREQAEQYARALPESHVWPPFILVCDVGHAIEVFADFSGQGRNYRQFPDRAGFRIYLEDLRDEAIRERLRAIWTDPHALDPAKHSAEVTRDISERLADVSKLLEDRGHEPERVAHFLMRVLFTMFAEDSGLLAEGSFLDVLSDARSNPDSFAPMLEDLWRVMDTGGFSPVLRKEVRKFNGGLFAERSAIPLRKEEIGELYEAAKHVWTDVEPAIFGTLLEQALDKDERRRLGAHYTPRAYVERLVEATIIQPLKDEWEGAVLGTVERERESDPQAAIRAVHDFHVKLAKTRVLDPACGTGNFLYVALELMKRLEGDVLEVLADLGGQEALALETDTVHPRNFLGMELNPRAAAIAELVLWLGYLQWQMRNKASISDPVLEKLSNITAMDAVLAHDPERPKADGSGTELPNPRRPEWPEAEYIVGNPPFIAGQDFRSRFGESYAVALWKANPKINKSADFVMYWWDRAAEQLTRKGSALKRFGFVTTNSITQEFSRRVIAKRMEGRPPISLVMAIPDHPWTKATRDAAAVRIAMTVAEAGKREGMLLDVISEQGLGTDAPDIVLSQINGTINSDLSIGTDVTRAVKLLSNAWICHDGVKLHGKGFSIHLSDARSLGLGRREGLDNFIRPYRNGRDLTQVNPIYSENKYVIDFFEAGSESDVRRQFPEVYQYLLTTVRPAREAQVQKSPTVDALAYLDKWWLMGKPRPELRPALNGIDRYIATVDTAKHRVFQFLSVNIICDDGVVIIAAKNADMLGVISSKIHAVWCLKVSGMLEDRPRYFKSQTFDPFPFPDASKAQRKIIGDLAEELDATRKEVLAEHGDLTLTGLYNLRAKLVQGEPFDMVEQDQRTRGRVDIIAELHDRIDAAVADAYGWPQDLTDEAIVERLVALNAERHAEEQAGTVRWLRPDYQIAKAGLTQLPAKGRAEQIEALLPEAKAKKPAFPRDAIGQTAAVLADLRGGGTMTAGAIAARYSQGRRIEKRIASTLDALVRLGHVARDGEGYRLRKAA</sequence>
<dbReference type="PRINTS" id="PR00507">
    <property type="entry name" value="N12N6MTFRASE"/>
</dbReference>
<dbReference type="GO" id="GO:0032259">
    <property type="term" value="P:methylation"/>
    <property type="evidence" value="ECO:0007669"/>
    <property type="project" value="UniProtKB-KW"/>
</dbReference>
<dbReference type="InterPro" id="IPR046816">
    <property type="entry name" value="MmeI_Mtase"/>
</dbReference>